<dbReference type="InterPro" id="IPR050763">
    <property type="entry name" value="ABC_transporter_ATP-binding"/>
</dbReference>
<feature type="domain" description="ABC transporter" evidence="5">
    <location>
        <begin position="9"/>
        <end position="144"/>
    </location>
</feature>
<dbReference type="PANTHER" id="PTHR42711:SF5">
    <property type="entry name" value="ABC TRANSPORTER ATP-BINDING PROTEIN NATA"/>
    <property type="match status" value="1"/>
</dbReference>
<dbReference type="SUPFAM" id="SSF52540">
    <property type="entry name" value="P-loop containing nucleoside triphosphate hydrolases"/>
    <property type="match status" value="1"/>
</dbReference>
<dbReference type="Gene3D" id="3.40.50.300">
    <property type="entry name" value="P-loop containing nucleotide triphosphate hydrolases"/>
    <property type="match status" value="1"/>
</dbReference>
<evidence type="ECO:0000256" key="4">
    <source>
        <dbReference type="ARBA" id="ARBA00022840"/>
    </source>
</evidence>
<reference evidence="6" key="1">
    <citation type="submission" date="2018-05" db="EMBL/GenBank/DDBJ databases">
        <authorList>
            <person name="Lanie J.A."/>
            <person name="Ng W.-L."/>
            <person name="Kazmierczak K.M."/>
            <person name="Andrzejewski T.M."/>
            <person name="Davidsen T.M."/>
            <person name="Wayne K.J."/>
            <person name="Tettelin H."/>
            <person name="Glass J.I."/>
            <person name="Rusch D."/>
            <person name="Podicherti R."/>
            <person name="Tsui H.-C.T."/>
            <person name="Winkler M.E."/>
        </authorList>
    </citation>
    <scope>NUCLEOTIDE SEQUENCE</scope>
</reference>
<dbReference type="AlphaFoldDB" id="A0A381ZIN4"/>
<keyword evidence="2" id="KW-0813">Transport</keyword>
<dbReference type="InterPro" id="IPR003439">
    <property type="entry name" value="ABC_transporter-like_ATP-bd"/>
</dbReference>
<gene>
    <name evidence="6" type="ORF">METZ01_LOCUS141546</name>
</gene>
<keyword evidence="3" id="KW-0547">Nucleotide-binding</keyword>
<comment type="similarity">
    <text evidence="1">Belongs to the ABC transporter superfamily.</text>
</comment>
<dbReference type="PANTHER" id="PTHR42711">
    <property type="entry name" value="ABC TRANSPORTER ATP-BINDING PROTEIN"/>
    <property type="match status" value="1"/>
</dbReference>
<protein>
    <recommendedName>
        <fullName evidence="5">ABC transporter domain-containing protein</fullName>
    </recommendedName>
</protein>
<dbReference type="GO" id="GO:0005524">
    <property type="term" value="F:ATP binding"/>
    <property type="evidence" value="ECO:0007669"/>
    <property type="project" value="UniProtKB-KW"/>
</dbReference>
<dbReference type="EMBL" id="UINC01021338">
    <property type="protein sequence ID" value="SVA88692.1"/>
    <property type="molecule type" value="Genomic_DNA"/>
</dbReference>
<dbReference type="InterPro" id="IPR027417">
    <property type="entry name" value="P-loop_NTPase"/>
</dbReference>
<sequence>MVGDKTILASLTFGIEKGSLVAIIGDNEAGKSMLLRVISGIEYQEYGQIFINGLDSKKRRNEAMLSLGFVPHELDLDPWLTLEENIRFIGMLYGESMETINTRMIQLSRELHITTYLKKMVKDISPGIIKKGMIIRALIHDPEI</sequence>
<evidence type="ECO:0000256" key="2">
    <source>
        <dbReference type="ARBA" id="ARBA00022448"/>
    </source>
</evidence>
<evidence type="ECO:0000256" key="1">
    <source>
        <dbReference type="ARBA" id="ARBA00005417"/>
    </source>
</evidence>
<organism evidence="6">
    <name type="scientific">marine metagenome</name>
    <dbReference type="NCBI Taxonomy" id="408172"/>
    <lineage>
        <taxon>unclassified sequences</taxon>
        <taxon>metagenomes</taxon>
        <taxon>ecological metagenomes</taxon>
    </lineage>
</organism>
<evidence type="ECO:0000259" key="5">
    <source>
        <dbReference type="Pfam" id="PF00005"/>
    </source>
</evidence>
<accession>A0A381ZIN4</accession>
<evidence type="ECO:0000313" key="6">
    <source>
        <dbReference type="EMBL" id="SVA88692.1"/>
    </source>
</evidence>
<keyword evidence="4" id="KW-0067">ATP-binding</keyword>
<proteinExistence type="inferred from homology"/>
<name>A0A381ZIN4_9ZZZZ</name>
<feature type="non-terminal residue" evidence="6">
    <location>
        <position position="144"/>
    </location>
</feature>
<evidence type="ECO:0000256" key="3">
    <source>
        <dbReference type="ARBA" id="ARBA00022741"/>
    </source>
</evidence>
<dbReference type="Pfam" id="PF00005">
    <property type="entry name" value="ABC_tran"/>
    <property type="match status" value="1"/>
</dbReference>
<dbReference type="GO" id="GO:0016887">
    <property type="term" value="F:ATP hydrolysis activity"/>
    <property type="evidence" value="ECO:0007669"/>
    <property type="project" value="InterPro"/>
</dbReference>